<gene>
    <name evidence="1" type="ORF">H3H51_20250</name>
</gene>
<accession>A0A7W4LQ84</accession>
<sequence>MRVRSPAIDFSDVRPDWAPNREFAHYYNAASTVPAHVEPFLVKVMMRARDELAKRPGQQRLLEDVEIFIKQEVQHCKRHVAFNQRLYDSGYAGMRELEAPYEADYRRWLEEKPLRFLLAYSEGFEAMGSSSAEVFFSELDDYLEGADENAVTLWKWHLAEEFEHRSVCYDVYKALYGHGLRGYLYRLYGFVYALAHIGRHVHRVNAYLLKQDRRNLRSEVEHAASIEREQQVKRHLTRASLPRLLKVFSPFYDPADKKAPAGMAEYLNL</sequence>
<comment type="caution">
    <text evidence="1">The sequence shown here is derived from an EMBL/GenBank/DDBJ whole genome shotgun (WGS) entry which is preliminary data.</text>
</comment>
<keyword evidence="1" id="KW-0378">Hydrolase</keyword>
<dbReference type="RefSeq" id="WP_183090889.1">
    <property type="nucleotide sequence ID" value="NZ_JACJUD010000008.1"/>
</dbReference>
<dbReference type="InterPro" id="IPR016516">
    <property type="entry name" value="UCP07580"/>
</dbReference>
<keyword evidence="2" id="KW-1185">Reference proteome</keyword>
<dbReference type="Pfam" id="PF10118">
    <property type="entry name" value="Metal_hydrol"/>
    <property type="match status" value="1"/>
</dbReference>
<dbReference type="PANTHER" id="PTHR39456">
    <property type="entry name" value="METAL-DEPENDENT HYDROLASE"/>
    <property type="match status" value="1"/>
</dbReference>
<organism evidence="1 2">
    <name type="scientific">Aquipseudomonas ullengensis</name>
    <dbReference type="NCBI Taxonomy" id="2759166"/>
    <lineage>
        <taxon>Bacteria</taxon>
        <taxon>Pseudomonadati</taxon>
        <taxon>Pseudomonadota</taxon>
        <taxon>Gammaproteobacteria</taxon>
        <taxon>Pseudomonadales</taxon>
        <taxon>Pseudomonadaceae</taxon>
        <taxon>Aquipseudomonas</taxon>
    </lineage>
</organism>
<dbReference type="GO" id="GO:0016787">
    <property type="term" value="F:hydrolase activity"/>
    <property type="evidence" value="ECO:0007669"/>
    <property type="project" value="UniProtKB-KW"/>
</dbReference>
<dbReference type="Proteomes" id="UP000542720">
    <property type="component" value="Unassembled WGS sequence"/>
</dbReference>
<dbReference type="AlphaFoldDB" id="A0A7W4LQ84"/>
<evidence type="ECO:0000313" key="2">
    <source>
        <dbReference type="Proteomes" id="UP000542720"/>
    </source>
</evidence>
<protein>
    <submittedName>
        <fullName evidence="1">Metal-dependent hydrolase</fullName>
    </submittedName>
</protein>
<name>A0A7W4LQ84_9GAMM</name>
<dbReference type="EMBL" id="JACJUD010000008">
    <property type="protein sequence ID" value="MBB2497359.1"/>
    <property type="molecule type" value="Genomic_DNA"/>
</dbReference>
<evidence type="ECO:0000313" key="1">
    <source>
        <dbReference type="EMBL" id="MBB2497359.1"/>
    </source>
</evidence>
<reference evidence="1 2" key="1">
    <citation type="submission" date="2020-08" db="EMBL/GenBank/DDBJ databases">
        <authorList>
            <person name="Kim C.M."/>
        </authorList>
    </citation>
    <scope>NUCLEOTIDE SEQUENCE [LARGE SCALE GENOMIC DNA]</scope>
    <source>
        <strain evidence="1 2">UL070</strain>
    </source>
</reference>
<proteinExistence type="predicted"/>
<dbReference type="PANTHER" id="PTHR39456:SF1">
    <property type="entry name" value="METAL-DEPENDENT HYDROLASE"/>
    <property type="match status" value="1"/>
</dbReference>